<dbReference type="PANTHER" id="PTHR16932:SF18">
    <property type="entry name" value="INTERFERON, ALPHA-INDUCIBLE PROTEIN 27-LIKE 2"/>
    <property type="match status" value="1"/>
</dbReference>
<reference evidence="7" key="1">
    <citation type="submission" date="2025-08" db="UniProtKB">
        <authorList>
            <consortium name="Ensembl"/>
        </authorList>
    </citation>
    <scope>IDENTIFICATION</scope>
</reference>
<dbReference type="GO" id="GO:0097193">
    <property type="term" value="P:intrinsic apoptotic signaling pathway"/>
    <property type="evidence" value="ECO:0007669"/>
    <property type="project" value="TreeGrafter"/>
</dbReference>
<dbReference type="AlphaFoldDB" id="A0A8C4ST68"/>
<keyword evidence="5 6" id="KW-0472">Membrane</keyword>
<comment type="subcellular location">
    <subcellularLocation>
        <location evidence="1">Membrane</location>
        <topology evidence="1">Multi-pass membrane protein</topology>
    </subcellularLocation>
</comment>
<evidence type="ECO:0000313" key="7">
    <source>
        <dbReference type="Ensembl" id="ENSECRP00000021155.1"/>
    </source>
</evidence>
<accession>A0A8C4ST68</accession>
<evidence type="ECO:0000256" key="5">
    <source>
        <dbReference type="ARBA" id="ARBA00023136"/>
    </source>
</evidence>
<proteinExistence type="inferred from homology"/>
<evidence type="ECO:0000256" key="1">
    <source>
        <dbReference type="ARBA" id="ARBA00004141"/>
    </source>
</evidence>
<evidence type="ECO:0000256" key="2">
    <source>
        <dbReference type="ARBA" id="ARBA00007262"/>
    </source>
</evidence>
<organism evidence="7 8">
    <name type="scientific">Erpetoichthys calabaricus</name>
    <name type="common">Rope fish</name>
    <name type="synonym">Calamoichthys calabaricus</name>
    <dbReference type="NCBI Taxonomy" id="27687"/>
    <lineage>
        <taxon>Eukaryota</taxon>
        <taxon>Metazoa</taxon>
        <taxon>Chordata</taxon>
        <taxon>Craniata</taxon>
        <taxon>Vertebrata</taxon>
        <taxon>Euteleostomi</taxon>
        <taxon>Actinopterygii</taxon>
        <taxon>Polypteriformes</taxon>
        <taxon>Polypteridae</taxon>
        <taxon>Erpetoichthys</taxon>
    </lineage>
</organism>
<dbReference type="Proteomes" id="UP000694620">
    <property type="component" value="Unassembled WGS sequence"/>
</dbReference>
<evidence type="ECO:0000256" key="6">
    <source>
        <dbReference type="SAM" id="Phobius"/>
    </source>
</evidence>
<comment type="similarity">
    <text evidence="2">Belongs to the IFI6/IFI27 family.</text>
</comment>
<dbReference type="InterPro" id="IPR009311">
    <property type="entry name" value="IFI6/IFI27-like"/>
</dbReference>
<dbReference type="GeneTree" id="ENSGT01140000282763"/>
<dbReference type="Ensembl" id="ENSECRT00000021613.1">
    <property type="protein sequence ID" value="ENSECRP00000021155.1"/>
    <property type="gene ID" value="ENSECRG00000014245.1"/>
</dbReference>
<dbReference type="PANTHER" id="PTHR16932">
    <property type="entry name" value="INTERFERON ALPHA-INDUCIBLE PROTEIN 27"/>
    <property type="match status" value="1"/>
</dbReference>
<evidence type="ECO:0000313" key="8">
    <source>
        <dbReference type="Proteomes" id="UP000694620"/>
    </source>
</evidence>
<dbReference type="GO" id="GO:0001836">
    <property type="term" value="P:release of cytochrome c from mitochondria"/>
    <property type="evidence" value="ECO:0007669"/>
    <property type="project" value="TreeGrafter"/>
</dbReference>
<dbReference type="GO" id="GO:0031966">
    <property type="term" value="C:mitochondrial membrane"/>
    <property type="evidence" value="ECO:0007669"/>
    <property type="project" value="TreeGrafter"/>
</dbReference>
<keyword evidence="8" id="KW-1185">Reference proteome</keyword>
<feature type="transmembrane region" description="Helical" evidence="6">
    <location>
        <begin position="29"/>
        <end position="54"/>
    </location>
</feature>
<evidence type="ECO:0000256" key="3">
    <source>
        <dbReference type="ARBA" id="ARBA00022692"/>
    </source>
</evidence>
<keyword evidence="4 6" id="KW-1133">Transmembrane helix</keyword>
<dbReference type="Gene3D" id="6.10.110.10">
    <property type="match status" value="1"/>
</dbReference>
<reference evidence="7" key="2">
    <citation type="submission" date="2025-09" db="UniProtKB">
        <authorList>
            <consortium name="Ensembl"/>
        </authorList>
    </citation>
    <scope>IDENTIFICATION</scope>
</reference>
<sequence length="122" mass="12122">MFSISVLIVYYLPVLVLHGHSSLISISSFLLVAVMLAVPALLGAAGFTSAGIAAGSIGAKLMSASAIANGGGVAAGSLVATLHSAGSKCVEYRVQCGGRAAWCSGAGLLGERNYCTISQTCS</sequence>
<name>A0A8C4ST68_ERPCA</name>
<protein>
    <submittedName>
        <fullName evidence="7">Uncharacterized protein</fullName>
    </submittedName>
</protein>
<dbReference type="Pfam" id="PF06140">
    <property type="entry name" value="Ifi-6-16"/>
    <property type="match status" value="1"/>
</dbReference>
<evidence type="ECO:0000256" key="4">
    <source>
        <dbReference type="ARBA" id="ARBA00022989"/>
    </source>
</evidence>
<keyword evidence="3 6" id="KW-0812">Transmembrane</keyword>
<dbReference type="InterPro" id="IPR038213">
    <property type="entry name" value="IFI6/IFI27-like_sf"/>
</dbReference>